<dbReference type="Pfam" id="PF03466">
    <property type="entry name" value="LysR_substrate"/>
    <property type="match status" value="1"/>
</dbReference>
<evidence type="ECO:0000256" key="2">
    <source>
        <dbReference type="ARBA" id="ARBA00023015"/>
    </source>
</evidence>
<keyword evidence="4" id="KW-0804">Transcription</keyword>
<feature type="domain" description="HTH lysR-type" evidence="5">
    <location>
        <begin position="63"/>
        <end position="120"/>
    </location>
</feature>
<name>A0ABP3LVH5_9BURK</name>
<comment type="caution">
    <text evidence="6">The sequence shown here is derived from an EMBL/GenBank/DDBJ whole genome shotgun (WGS) entry which is preliminary data.</text>
</comment>
<organism evidence="6 7">
    <name type="scientific">Pigmentiphaga daeguensis</name>
    <dbReference type="NCBI Taxonomy" id="414049"/>
    <lineage>
        <taxon>Bacteria</taxon>
        <taxon>Pseudomonadati</taxon>
        <taxon>Pseudomonadota</taxon>
        <taxon>Betaproteobacteria</taxon>
        <taxon>Burkholderiales</taxon>
        <taxon>Alcaligenaceae</taxon>
        <taxon>Pigmentiphaga</taxon>
    </lineage>
</organism>
<dbReference type="InterPro" id="IPR036388">
    <property type="entry name" value="WH-like_DNA-bd_sf"/>
</dbReference>
<evidence type="ECO:0000313" key="6">
    <source>
        <dbReference type="EMBL" id="GAA0508046.1"/>
    </source>
</evidence>
<dbReference type="PANTHER" id="PTHR30419">
    <property type="entry name" value="HTH-TYPE TRANSCRIPTIONAL REGULATOR YBHD"/>
    <property type="match status" value="1"/>
</dbReference>
<evidence type="ECO:0000313" key="7">
    <source>
        <dbReference type="Proteomes" id="UP001501706"/>
    </source>
</evidence>
<evidence type="ECO:0000256" key="4">
    <source>
        <dbReference type="ARBA" id="ARBA00023163"/>
    </source>
</evidence>
<protein>
    <submittedName>
        <fullName evidence="6">LysR family transcriptional regulator</fullName>
    </submittedName>
</protein>
<dbReference type="Proteomes" id="UP001501706">
    <property type="component" value="Unassembled WGS sequence"/>
</dbReference>
<sequence>MIFNGFSGMAGMRPLYQRPERAIIRIQAAGQTKWLWAGRPLLPAIGVHMEAERSIERVLTTQVKLRHLLMFKTVAECGALSRAAETLHMSQPAVSKTIHELETLLGERLLDRTAKGVVPTVFGSHVLRYAHSLHAELKRAADELTALRQGSAGKLAIGSYMVALPTLLPRALSLFFAGGDATRVSVVDGSKERLLSGLQAGEIDIVVGRMSEQDGHGQIRQIPLYFEPIVLVAGRQNPLAGKAAPTPADLAAQEWVMPHASSVARTPIHLFFAREGLDLPARIVETLSFPLIRALLLQRDIVAALPWQIVRADIEQGVLAKLPVDIGYPALPVGIITHAHNNLSAAALRMVDSLKQAAGELYHRPPAA</sequence>
<dbReference type="PROSITE" id="PS50931">
    <property type="entry name" value="HTH_LYSR"/>
    <property type="match status" value="1"/>
</dbReference>
<keyword evidence="7" id="KW-1185">Reference proteome</keyword>
<keyword evidence="3" id="KW-0238">DNA-binding</keyword>
<dbReference type="InterPro" id="IPR050950">
    <property type="entry name" value="HTH-type_LysR_regulators"/>
</dbReference>
<comment type="similarity">
    <text evidence="1">Belongs to the LysR transcriptional regulatory family.</text>
</comment>
<evidence type="ECO:0000256" key="3">
    <source>
        <dbReference type="ARBA" id="ARBA00023125"/>
    </source>
</evidence>
<evidence type="ECO:0000256" key="1">
    <source>
        <dbReference type="ARBA" id="ARBA00009437"/>
    </source>
</evidence>
<dbReference type="InterPro" id="IPR036390">
    <property type="entry name" value="WH_DNA-bd_sf"/>
</dbReference>
<dbReference type="PANTHER" id="PTHR30419:SF8">
    <property type="entry name" value="NITROGEN ASSIMILATION TRANSCRIPTIONAL ACTIVATOR-RELATED"/>
    <property type="match status" value="1"/>
</dbReference>
<dbReference type="SUPFAM" id="SSF46785">
    <property type="entry name" value="Winged helix' DNA-binding domain"/>
    <property type="match status" value="1"/>
</dbReference>
<reference evidence="7" key="1">
    <citation type="journal article" date="2019" name="Int. J. Syst. Evol. Microbiol.">
        <title>The Global Catalogue of Microorganisms (GCM) 10K type strain sequencing project: providing services to taxonomists for standard genome sequencing and annotation.</title>
        <authorList>
            <consortium name="The Broad Institute Genomics Platform"/>
            <consortium name="The Broad Institute Genome Sequencing Center for Infectious Disease"/>
            <person name="Wu L."/>
            <person name="Ma J."/>
        </authorList>
    </citation>
    <scope>NUCLEOTIDE SEQUENCE [LARGE SCALE GENOMIC DNA]</scope>
    <source>
        <strain evidence="7">JCM 14330</strain>
    </source>
</reference>
<dbReference type="Gene3D" id="3.40.190.10">
    <property type="entry name" value="Periplasmic binding protein-like II"/>
    <property type="match status" value="2"/>
</dbReference>
<dbReference type="InterPro" id="IPR000847">
    <property type="entry name" value="LysR_HTH_N"/>
</dbReference>
<dbReference type="Pfam" id="PF00126">
    <property type="entry name" value="HTH_1"/>
    <property type="match status" value="1"/>
</dbReference>
<dbReference type="PRINTS" id="PR00039">
    <property type="entry name" value="HTHLYSR"/>
</dbReference>
<dbReference type="Gene3D" id="1.10.10.10">
    <property type="entry name" value="Winged helix-like DNA-binding domain superfamily/Winged helix DNA-binding domain"/>
    <property type="match status" value="1"/>
</dbReference>
<dbReference type="EMBL" id="BAAAEN010000009">
    <property type="protein sequence ID" value="GAA0508046.1"/>
    <property type="molecule type" value="Genomic_DNA"/>
</dbReference>
<gene>
    <name evidence="6" type="ORF">GCM10009097_26440</name>
</gene>
<proteinExistence type="inferred from homology"/>
<accession>A0ABP3LVH5</accession>
<dbReference type="InterPro" id="IPR005119">
    <property type="entry name" value="LysR_subst-bd"/>
</dbReference>
<evidence type="ECO:0000259" key="5">
    <source>
        <dbReference type="PROSITE" id="PS50931"/>
    </source>
</evidence>
<keyword evidence="2" id="KW-0805">Transcription regulation</keyword>
<dbReference type="SUPFAM" id="SSF53850">
    <property type="entry name" value="Periplasmic binding protein-like II"/>
    <property type="match status" value="1"/>
</dbReference>